<organism evidence="6">
    <name type="scientific">freshwater metagenome</name>
    <dbReference type="NCBI Taxonomy" id="449393"/>
    <lineage>
        <taxon>unclassified sequences</taxon>
        <taxon>metagenomes</taxon>
        <taxon>ecological metagenomes</taxon>
    </lineage>
</organism>
<dbReference type="Pfam" id="PF13242">
    <property type="entry name" value="Hydrolase_like"/>
    <property type="match status" value="1"/>
</dbReference>
<dbReference type="PANTHER" id="PTHR19288:SF46">
    <property type="entry name" value="HALOACID DEHALOGENASE-LIKE HYDROLASE DOMAIN-CONTAINING PROTEIN 2"/>
    <property type="match status" value="1"/>
</dbReference>
<evidence type="ECO:0000256" key="3">
    <source>
        <dbReference type="ARBA" id="ARBA00022723"/>
    </source>
</evidence>
<dbReference type="Pfam" id="PF13344">
    <property type="entry name" value="Hydrolase_6"/>
    <property type="match status" value="1"/>
</dbReference>
<reference evidence="6" key="1">
    <citation type="submission" date="2020-05" db="EMBL/GenBank/DDBJ databases">
        <authorList>
            <person name="Chiriac C."/>
            <person name="Salcher M."/>
            <person name="Ghai R."/>
            <person name="Kavagutti S V."/>
        </authorList>
    </citation>
    <scope>NUCLEOTIDE SEQUENCE</scope>
</reference>
<evidence type="ECO:0000313" key="6">
    <source>
        <dbReference type="EMBL" id="CAB4704163.1"/>
    </source>
</evidence>
<dbReference type="InterPro" id="IPR023214">
    <property type="entry name" value="HAD_sf"/>
</dbReference>
<evidence type="ECO:0000256" key="4">
    <source>
        <dbReference type="ARBA" id="ARBA00022842"/>
    </source>
</evidence>
<evidence type="ECO:0000256" key="5">
    <source>
        <dbReference type="ARBA" id="ARBA00039666"/>
    </source>
</evidence>
<comment type="similarity">
    <text evidence="2">Belongs to the HAD-like hydrolase superfamily.</text>
</comment>
<protein>
    <recommendedName>
        <fullName evidence="5">Haloacid dehalogenase-like hydrolase domain-containing protein 2</fullName>
    </recommendedName>
</protein>
<gene>
    <name evidence="6" type="ORF">UFOPK2399_01559</name>
</gene>
<dbReference type="Gene3D" id="3.40.50.1000">
    <property type="entry name" value="HAD superfamily/HAD-like"/>
    <property type="match status" value="2"/>
</dbReference>
<evidence type="ECO:0000256" key="2">
    <source>
        <dbReference type="ARBA" id="ARBA00007958"/>
    </source>
</evidence>
<proteinExistence type="inferred from homology"/>
<accession>A0A6J6Q468</accession>
<name>A0A6J6Q468_9ZZZZ</name>
<dbReference type="InterPro" id="IPR006355">
    <property type="entry name" value="LHPP/HDHD2"/>
</dbReference>
<evidence type="ECO:0000256" key="1">
    <source>
        <dbReference type="ARBA" id="ARBA00001946"/>
    </source>
</evidence>
<dbReference type="NCBIfam" id="TIGR01460">
    <property type="entry name" value="HAD-SF-IIA"/>
    <property type="match status" value="1"/>
</dbReference>
<dbReference type="AlphaFoldDB" id="A0A6J6Q468"/>
<keyword evidence="3" id="KW-0479">Metal-binding</keyword>
<dbReference type="NCBIfam" id="TIGR01458">
    <property type="entry name" value="HAD-SF-IIA-hyp3"/>
    <property type="match status" value="1"/>
</dbReference>
<dbReference type="GO" id="GO:0016791">
    <property type="term" value="F:phosphatase activity"/>
    <property type="evidence" value="ECO:0007669"/>
    <property type="project" value="InterPro"/>
</dbReference>
<dbReference type="GO" id="GO:0005737">
    <property type="term" value="C:cytoplasm"/>
    <property type="evidence" value="ECO:0007669"/>
    <property type="project" value="TreeGrafter"/>
</dbReference>
<dbReference type="SUPFAM" id="SSF56784">
    <property type="entry name" value="HAD-like"/>
    <property type="match status" value="1"/>
</dbReference>
<dbReference type="GO" id="GO:0046872">
    <property type="term" value="F:metal ion binding"/>
    <property type="evidence" value="ECO:0007669"/>
    <property type="project" value="UniProtKB-KW"/>
</dbReference>
<comment type="cofactor">
    <cofactor evidence="1">
        <name>Mg(2+)</name>
        <dbReference type="ChEBI" id="CHEBI:18420"/>
    </cofactor>
</comment>
<dbReference type="InterPro" id="IPR006357">
    <property type="entry name" value="HAD-SF_hydro_IIA"/>
</dbReference>
<dbReference type="InterPro" id="IPR036412">
    <property type="entry name" value="HAD-like_sf"/>
</dbReference>
<sequence length="259" mass="27504">MAAILLDVDGVLHVSGHLIPGAVDAVADLRDAGHRLRFVTNSTTMSRAQLGERLRSLGFAVGDDELQTTGSVAARALKGKRVLALTMPGLIDDLEGVELAGMNVDAVLIGGADEDGEETGRIFNYLNLNRAFLELDGGAELYCLHKTRWWQTAEGPRLDAGAFVAGLEYATGVEATVLGKPSPAYFGAALEAIDADAEFAWMIGDDLEGDIAGAQRHGVKTILVRTGKFRPDDFESSTIVPDGIVSSIAQVPDWLEANL</sequence>
<dbReference type="EMBL" id="CAEZXP010000005">
    <property type="protein sequence ID" value="CAB4704163.1"/>
    <property type="molecule type" value="Genomic_DNA"/>
</dbReference>
<keyword evidence="4" id="KW-0460">Magnesium</keyword>
<dbReference type="PANTHER" id="PTHR19288">
    <property type="entry name" value="4-NITROPHENYLPHOSPHATASE-RELATED"/>
    <property type="match status" value="1"/>
</dbReference>